<keyword evidence="5 7" id="KW-1133">Transmembrane helix</keyword>
<evidence type="ECO:0000256" key="5">
    <source>
        <dbReference type="ARBA" id="ARBA00022989"/>
    </source>
</evidence>
<dbReference type="PANTHER" id="PTHR34583">
    <property type="entry name" value="ANTIPORTER SUBUNIT MNHC2-RELATED"/>
    <property type="match status" value="1"/>
</dbReference>
<gene>
    <name evidence="8" type="ORF">SAMN05443428_10570</name>
</gene>
<evidence type="ECO:0000256" key="3">
    <source>
        <dbReference type="ARBA" id="ARBA00022475"/>
    </source>
</evidence>
<evidence type="ECO:0000256" key="2">
    <source>
        <dbReference type="ARBA" id="ARBA00010388"/>
    </source>
</evidence>
<comment type="subcellular location">
    <subcellularLocation>
        <location evidence="1">Cell membrane</location>
        <topology evidence="1">Multi-pass membrane protein</topology>
    </subcellularLocation>
</comment>
<dbReference type="PANTHER" id="PTHR34583:SF2">
    <property type="entry name" value="ANTIPORTER SUBUNIT MNHC2-RELATED"/>
    <property type="match status" value="1"/>
</dbReference>
<name>A0A1T4X153_9CLOT</name>
<feature type="transmembrane region" description="Helical" evidence="7">
    <location>
        <begin position="20"/>
        <end position="43"/>
    </location>
</feature>
<evidence type="ECO:0000313" key="8">
    <source>
        <dbReference type="EMBL" id="SKA83320.1"/>
    </source>
</evidence>
<keyword evidence="3" id="KW-1003">Cell membrane</keyword>
<evidence type="ECO:0000313" key="9">
    <source>
        <dbReference type="Proteomes" id="UP000190105"/>
    </source>
</evidence>
<dbReference type="Proteomes" id="UP000190105">
    <property type="component" value="Unassembled WGS sequence"/>
</dbReference>
<evidence type="ECO:0000256" key="1">
    <source>
        <dbReference type="ARBA" id="ARBA00004651"/>
    </source>
</evidence>
<comment type="similarity">
    <text evidence="2">Belongs to the CPA3 antiporters (TC 2.A.63) subunit C family.</text>
</comment>
<evidence type="ECO:0000256" key="7">
    <source>
        <dbReference type="SAM" id="Phobius"/>
    </source>
</evidence>
<feature type="transmembrane region" description="Helical" evidence="7">
    <location>
        <begin position="63"/>
        <end position="87"/>
    </location>
</feature>
<keyword evidence="4 7" id="KW-0812">Transmembrane</keyword>
<evidence type="ECO:0000256" key="4">
    <source>
        <dbReference type="ARBA" id="ARBA00022692"/>
    </source>
</evidence>
<accession>A0A1T4X153</accession>
<organism evidence="8 9">
    <name type="scientific">Caloramator quimbayensis</name>
    <dbReference type="NCBI Taxonomy" id="1147123"/>
    <lineage>
        <taxon>Bacteria</taxon>
        <taxon>Bacillati</taxon>
        <taxon>Bacillota</taxon>
        <taxon>Clostridia</taxon>
        <taxon>Eubacteriales</taxon>
        <taxon>Clostridiaceae</taxon>
        <taxon>Caloramator</taxon>
    </lineage>
</organism>
<dbReference type="Pfam" id="PF00420">
    <property type="entry name" value="Oxidored_q2"/>
    <property type="match status" value="1"/>
</dbReference>
<keyword evidence="6 7" id="KW-0472">Membrane</keyword>
<evidence type="ECO:0000256" key="6">
    <source>
        <dbReference type="ARBA" id="ARBA00023136"/>
    </source>
</evidence>
<keyword evidence="9" id="KW-1185">Reference proteome</keyword>
<dbReference type="AlphaFoldDB" id="A0A1T4X153"/>
<reference evidence="9" key="1">
    <citation type="submission" date="2017-02" db="EMBL/GenBank/DDBJ databases">
        <authorList>
            <person name="Varghese N."/>
            <person name="Submissions S."/>
        </authorList>
    </citation>
    <scope>NUCLEOTIDE SEQUENCE [LARGE SCALE GENOMIC DNA]</scope>
    <source>
        <strain evidence="9">USBA 833</strain>
    </source>
</reference>
<dbReference type="Gene3D" id="1.10.287.3510">
    <property type="match status" value="1"/>
</dbReference>
<sequence>MLIVLGIYTVVTKKNLIKTVIGLSLIDYGVNLLIVSVGFNAGGSAPIFTFNEIKPDTFFVDPVPQALTLTSIVIGACVTAMTLSLVIKIKDKYGTIDADKVRRLNG</sequence>
<proteinExistence type="inferred from homology"/>
<dbReference type="STRING" id="1147123.SAMN05443428_10570"/>
<protein>
    <submittedName>
        <fullName evidence="8">Multicomponent Na+:H+ antiporter subunit C</fullName>
    </submittedName>
</protein>
<dbReference type="InterPro" id="IPR039428">
    <property type="entry name" value="NUOK/Mnh_C1-like"/>
</dbReference>
<dbReference type="InterPro" id="IPR050601">
    <property type="entry name" value="CPA3_antiporter_subunitC"/>
</dbReference>
<dbReference type="EMBL" id="FUYH01000005">
    <property type="protein sequence ID" value="SKA83320.1"/>
    <property type="molecule type" value="Genomic_DNA"/>
</dbReference>
<dbReference type="GO" id="GO:0005886">
    <property type="term" value="C:plasma membrane"/>
    <property type="evidence" value="ECO:0007669"/>
    <property type="project" value="UniProtKB-SubCell"/>
</dbReference>